<feature type="compositionally biased region" description="Low complexity" evidence="2">
    <location>
        <begin position="8"/>
        <end position="20"/>
    </location>
</feature>
<evidence type="ECO:0000313" key="5">
    <source>
        <dbReference type="Proteomes" id="UP000198318"/>
    </source>
</evidence>
<dbReference type="InterPro" id="IPR036188">
    <property type="entry name" value="FAD/NAD-bd_sf"/>
</dbReference>
<accession>A0A239L4F1</accession>
<proteinExistence type="predicted"/>
<dbReference type="InterPro" id="IPR023753">
    <property type="entry name" value="FAD/NAD-binding_dom"/>
</dbReference>
<sequence length="559" mass="56917">MNDETGRPEPAASPDAPASASSCCGVSACCTDAEQAVDPGATVQQAKTDAGCGCVEQGPLDGLPVVVIGAGPVGLAAAAHLAERDQDFLVLEAGGEVGAAISEWGHVRLFSPWRYDTDAAARRLLEPTGWRLPDPEALPTGAELLRDYLAPLAKVPALAGRIRTGTRVVAVTRHGVDVTRTVGREERPLLVRAVGPDGAVDDIAARAVIDASGTWGRSNPLGHSGLPAPGEDQAAAHITGPLPDVLGRDRSRFAGRRTLVVGMGHSAANTLLALAELAENEPGTRITWAVRGASVARLYGGGDADGLPARGALGTRLKAAVDNGEIDLVRGFTITGVATPDGEAGSVQVNGQTPDGPRVLEGDIVVAATGFRPDLDMLREVRVELDPATEAPAKLAPLIDPNFHSCGTVPPHGERDLAHPEPGFYLAGMKSYGRAPTFLMATGYEQVRSIVAALSGDREAADTVQLDLPETGVCSTSLVTDDLLPGAANPSAGQDDGCGTSCSTEATPAPAAQSEPDGGSCCGPTAPEPVSIGIGAPAGLGFATGHVHGYSGEAEHSGA</sequence>
<dbReference type="SUPFAM" id="SSF51905">
    <property type="entry name" value="FAD/NAD(P)-binding domain"/>
    <property type="match status" value="1"/>
</dbReference>
<dbReference type="GO" id="GO:0004497">
    <property type="term" value="F:monooxygenase activity"/>
    <property type="evidence" value="ECO:0007669"/>
    <property type="project" value="TreeGrafter"/>
</dbReference>
<gene>
    <name evidence="4" type="ORF">SAMN05443665_102110</name>
</gene>
<dbReference type="Proteomes" id="UP000198318">
    <property type="component" value="Unassembled WGS sequence"/>
</dbReference>
<dbReference type="GO" id="GO:0050660">
    <property type="term" value="F:flavin adenine dinucleotide binding"/>
    <property type="evidence" value="ECO:0007669"/>
    <property type="project" value="TreeGrafter"/>
</dbReference>
<dbReference type="Pfam" id="PF07992">
    <property type="entry name" value="Pyr_redox_2"/>
    <property type="match status" value="1"/>
</dbReference>
<reference evidence="4 5" key="1">
    <citation type="submission" date="2017-06" db="EMBL/GenBank/DDBJ databases">
        <authorList>
            <person name="Kim H.J."/>
            <person name="Triplett B.A."/>
        </authorList>
    </citation>
    <scope>NUCLEOTIDE SEQUENCE [LARGE SCALE GENOMIC DNA]</scope>
    <source>
        <strain evidence="4 5">DSM 44715</strain>
    </source>
</reference>
<protein>
    <submittedName>
        <fullName evidence="4">Predicted flavoprotein CzcO associated with the cation diffusion facilitator CzcD</fullName>
    </submittedName>
</protein>
<keyword evidence="5" id="KW-1185">Reference proteome</keyword>
<keyword evidence="1" id="KW-0560">Oxidoreductase</keyword>
<dbReference type="AlphaFoldDB" id="A0A239L4F1"/>
<name>A0A239L4F1_9ACTN</name>
<evidence type="ECO:0000313" key="4">
    <source>
        <dbReference type="EMBL" id="SNT25466.1"/>
    </source>
</evidence>
<dbReference type="PROSITE" id="PS51257">
    <property type="entry name" value="PROKAR_LIPOPROTEIN"/>
    <property type="match status" value="1"/>
</dbReference>
<dbReference type="PANTHER" id="PTHR43539:SF78">
    <property type="entry name" value="FLAVIN-CONTAINING MONOOXYGENASE"/>
    <property type="match status" value="1"/>
</dbReference>
<feature type="region of interest" description="Disordered" evidence="2">
    <location>
        <begin position="485"/>
        <end position="524"/>
    </location>
</feature>
<dbReference type="PANTHER" id="PTHR43539">
    <property type="entry name" value="FLAVIN-BINDING MONOOXYGENASE-LIKE PROTEIN (AFU_ORTHOLOGUE AFUA_4G09220)"/>
    <property type="match status" value="1"/>
</dbReference>
<dbReference type="OrthoDB" id="7279140at2"/>
<organism evidence="4 5">
    <name type="scientific">Actinomadura meyerae</name>
    <dbReference type="NCBI Taxonomy" id="240840"/>
    <lineage>
        <taxon>Bacteria</taxon>
        <taxon>Bacillati</taxon>
        <taxon>Actinomycetota</taxon>
        <taxon>Actinomycetes</taxon>
        <taxon>Streptosporangiales</taxon>
        <taxon>Thermomonosporaceae</taxon>
        <taxon>Actinomadura</taxon>
    </lineage>
</organism>
<feature type="domain" description="FAD/NAD(P)-binding" evidence="3">
    <location>
        <begin position="65"/>
        <end position="387"/>
    </location>
</feature>
<dbReference type="RefSeq" id="WP_089327867.1">
    <property type="nucleotide sequence ID" value="NZ_FZOR01000021.1"/>
</dbReference>
<dbReference type="PRINTS" id="PR00368">
    <property type="entry name" value="FADPNR"/>
</dbReference>
<dbReference type="EMBL" id="FZOR01000021">
    <property type="protein sequence ID" value="SNT25466.1"/>
    <property type="molecule type" value="Genomic_DNA"/>
</dbReference>
<feature type="region of interest" description="Disordered" evidence="2">
    <location>
        <begin position="1"/>
        <end position="20"/>
    </location>
</feature>
<evidence type="ECO:0000256" key="1">
    <source>
        <dbReference type="ARBA" id="ARBA00023002"/>
    </source>
</evidence>
<dbReference type="Gene3D" id="3.50.50.60">
    <property type="entry name" value="FAD/NAD(P)-binding domain"/>
    <property type="match status" value="1"/>
</dbReference>
<evidence type="ECO:0000259" key="3">
    <source>
        <dbReference type="Pfam" id="PF07992"/>
    </source>
</evidence>
<evidence type="ECO:0000256" key="2">
    <source>
        <dbReference type="SAM" id="MobiDB-lite"/>
    </source>
</evidence>
<dbReference type="InterPro" id="IPR050982">
    <property type="entry name" value="Auxin_biosynth/cation_transpt"/>
</dbReference>